<dbReference type="PANTHER" id="PTHR47406">
    <property type="entry name" value="COAGULATION FACTOR 5/8 TYPE, C-TERMINAL"/>
    <property type="match status" value="1"/>
</dbReference>
<protein>
    <submittedName>
        <fullName evidence="3">DUF4838 domain-containing protein</fullName>
    </submittedName>
</protein>
<evidence type="ECO:0000256" key="1">
    <source>
        <dbReference type="ARBA" id="ARBA00022801"/>
    </source>
</evidence>
<dbReference type="PANTHER" id="PTHR47406:SF2">
    <property type="entry name" value="ALPHA GLUCURONIDASE N-TERMINAL DOMAIN-CONTAINING PROTEIN"/>
    <property type="match status" value="1"/>
</dbReference>
<name>A0ABS5K172_9BACT</name>
<dbReference type="EMBL" id="JAGUCO010000032">
    <property type="protein sequence ID" value="MBS2100917.1"/>
    <property type="molecule type" value="Genomic_DNA"/>
</dbReference>
<proteinExistence type="predicted"/>
<dbReference type="InterPro" id="IPR008979">
    <property type="entry name" value="Galactose-bd-like_sf"/>
</dbReference>
<dbReference type="SUPFAM" id="SSF49785">
    <property type="entry name" value="Galactose-binding domain-like"/>
    <property type="match status" value="1"/>
</dbReference>
<dbReference type="SUPFAM" id="SSF55545">
    <property type="entry name" value="beta-N-acetylhexosaminidase-like domain"/>
    <property type="match status" value="1"/>
</dbReference>
<evidence type="ECO:0000313" key="4">
    <source>
        <dbReference type="Proteomes" id="UP000708576"/>
    </source>
</evidence>
<keyword evidence="4" id="KW-1185">Reference proteome</keyword>
<dbReference type="Pfam" id="PF16126">
    <property type="entry name" value="DUF4838"/>
    <property type="match status" value="1"/>
</dbReference>
<dbReference type="InterPro" id="IPR005154">
    <property type="entry name" value="Glyco_hydro_67_aGlcAse_N"/>
</dbReference>
<dbReference type="Gene3D" id="2.60.120.260">
    <property type="entry name" value="Galactose-binding domain-like"/>
    <property type="match status" value="1"/>
</dbReference>
<sequence length="748" mass="86215">MRLIVMIAGVLMIIISSCGVSPETVDLVRNNQSAYQIVVSVNSDSLSKVAGSELQEIIQKVTDATIPINHQKQSTGKQILIGKEWIDTSARIDTLDEDGFIIQVTKNNIVLAGNNGKANLYAVNTFLEKYTGCTMLSPTEYYIPQNKNIEVPLGEIFYEPDFNLRKLCFDNDEFHDYKNWNKLEDLDEWGLFVHTFQHLIPPEKYYDSHPEYFSLVGSHRLKDGQLCLSNPGTIQTLIANLRERMEEHPEMKYWSVSQNDCFNYCECEECKALYEKYETISGAYIHMANQIAQEFPDKVISTLAYNFTRSAPKNIRPLPNVNIMFCSIECNRSMPLEEDKRSADFVKDMKDWSELSDNIFAWDYVVQFKNYLTPFPNFNVLQKNLQFFKKHGVKIMFEQGSGHNWSDLNELKQYLLSKLMWDVDANADSIINDFITKYYGEAAPYIKSYFELTHQNLNKYKEEERLDIYGYPADYLDSYLQPGYLKEYKKIMDQAEEAVNNDSVYLKRVRRARLAVDFAYLDIALNKEPEGMSYLDRSGDEITIRQDMLDYLDRYTENSVATGAVNINERLFKTKDYRTYVLNKLHRITAPNKAKGKSVEILTEYSEKYPVGGGKALNDGVVGELDFHQKWLGFEGHDMIAVVDLEKSQEVKQVSMNFLKAINSWTFLPIEVEVEGSVDGVNYIQLGSVKTTDTDRGFLVQSIPYTIVFNTTSVRYIKVTASSLKQCPQWHRGYGNPCFMFVDELIVE</sequence>
<dbReference type="PROSITE" id="PS51257">
    <property type="entry name" value="PROKAR_LIPOPROTEIN"/>
    <property type="match status" value="1"/>
</dbReference>
<keyword evidence="1" id="KW-0378">Hydrolase</keyword>
<dbReference type="Gene3D" id="3.30.379.10">
    <property type="entry name" value="Chitobiase/beta-hexosaminidase domain 2-like"/>
    <property type="match status" value="1"/>
</dbReference>
<accession>A0ABS5K172</accession>
<gene>
    <name evidence="3" type="ORF">KEM10_21705</name>
</gene>
<dbReference type="InterPro" id="IPR029018">
    <property type="entry name" value="Hex-like_dom2"/>
</dbReference>
<dbReference type="Proteomes" id="UP000708576">
    <property type="component" value="Unassembled WGS sequence"/>
</dbReference>
<reference evidence="3 4" key="1">
    <citation type="journal article" date="2015" name="Int. J. Syst. Evol. Microbiol.">
        <title>Carboxylicivirga linearis sp. nov., isolated from a sea cucumber culture pond.</title>
        <authorList>
            <person name="Wang F.Q."/>
            <person name="Zhou Y.X."/>
            <person name="Lin X.Z."/>
            <person name="Chen G.J."/>
            <person name="Du Z.J."/>
        </authorList>
    </citation>
    <scope>NUCLEOTIDE SEQUENCE [LARGE SCALE GENOMIC DNA]</scope>
    <source>
        <strain evidence="3 4">FB218</strain>
    </source>
</reference>
<evidence type="ECO:0000259" key="2">
    <source>
        <dbReference type="Pfam" id="PF03648"/>
    </source>
</evidence>
<feature type="domain" description="Alpha glucuronidase N-terminal" evidence="2">
    <location>
        <begin position="30"/>
        <end position="123"/>
    </location>
</feature>
<dbReference type="InterPro" id="IPR032287">
    <property type="entry name" value="DUF4838"/>
</dbReference>
<evidence type="ECO:0000313" key="3">
    <source>
        <dbReference type="EMBL" id="MBS2100917.1"/>
    </source>
</evidence>
<organism evidence="3 4">
    <name type="scientific">Carboxylicivirga linearis</name>
    <dbReference type="NCBI Taxonomy" id="1628157"/>
    <lineage>
        <taxon>Bacteria</taxon>
        <taxon>Pseudomonadati</taxon>
        <taxon>Bacteroidota</taxon>
        <taxon>Bacteroidia</taxon>
        <taxon>Marinilabiliales</taxon>
        <taxon>Marinilabiliaceae</taxon>
        <taxon>Carboxylicivirga</taxon>
    </lineage>
</organism>
<dbReference type="RefSeq" id="WP_212219703.1">
    <property type="nucleotide sequence ID" value="NZ_JAGUCO010000032.1"/>
</dbReference>
<comment type="caution">
    <text evidence="3">The sequence shown here is derived from an EMBL/GenBank/DDBJ whole genome shotgun (WGS) entry which is preliminary data.</text>
</comment>
<dbReference type="Pfam" id="PF03648">
    <property type="entry name" value="Glyco_hydro_67N"/>
    <property type="match status" value="1"/>
</dbReference>